<protein>
    <submittedName>
        <fullName evidence="1">Uncharacterized protein</fullName>
    </submittedName>
</protein>
<dbReference type="Proteomes" id="UP000009282">
    <property type="component" value="Chromosome"/>
</dbReference>
<dbReference type="STRING" id="1085623.GNIT_3270"/>
<sequence>MANVCRLRLDVLKPHKPNAYDFALALSQLDATWKVVLEVLEIDQSTESICLDVVGKHIDFEKIQAKINELGASVHSIDAVETNGG</sequence>
<dbReference type="InterPro" id="IPR023129">
    <property type="entry name" value="MTH889-like_dom_sf"/>
</dbReference>
<evidence type="ECO:0000313" key="2">
    <source>
        <dbReference type="Proteomes" id="UP000009282"/>
    </source>
</evidence>
<dbReference type="PANTHER" id="PTHR42240">
    <property type="entry name" value="DUF211 DOMAIN-CONTAINING PROTEIN"/>
    <property type="match status" value="1"/>
</dbReference>
<proteinExistence type="predicted"/>
<dbReference type="Gene3D" id="3.30.70.1340">
    <property type="entry name" value="MTH889-like domain"/>
    <property type="match status" value="1"/>
</dbReference>
<dbReference type="SUPFAM" id="SSF160363">
    <property type="entry name" value="MTH889-like"/>
    <property type="match status" value="1"/>
</dbReference>
<name>G4QE90_GLANF</name>
<dbReference type="AlphaFoldDB" id="G4QE90"/>
<dbReference type="HOGENOM" id="CLU_179754_1_0_6"/>
<dbReference type="InterPro" id="IPR003831">
    <property type="entry name" value="DUF211"/>
</dbReference>
<dbReference type="PANTHER" id="PTHR42240:SF1">
    <property type="entry name" value="DUF211 DOMAIN-CONTAINING PROTEIN"/>
    <property type="match status" value="1"/>
</dbReference>
<reference evidence="1 2" key="1">
    <citation type="journal article" date="2011" name="J. Bacteriol.">
        <title>Complete genome sequence of seawater bacterium Glaciecola nitratireducens FR1064T.</title>
        <authorList>
            <person name="Bian F."/>
            <person name="Qin Q.L."/>
            <person name="Xie B.B."/>
            <person name="Shu Y.L."/>
            <person name="Zhang X.Y."/>
            <person name="Yu Y."/>
            <person name="Chen B."/>
            <person name="Chen X.L."/>
            <person name="Zhou B.C."/>
            <person name="Zhang Y.Z."/>
        </authorList>
    </citation>
    <scope>NUCLEOTIDE SEQUENCE [LARGE SCALE GENOMIC DNA]</scope>
    <source>
        <strain evidence="2">JCM 12485 / KCTC 12276 / FR1064</strain>
    </source>
</reference>
<dbReference type="KEGG" id="gni:GNIT_3270"/>
<evidence type="ECO:0000313" key="1">
    <source>
        <dbReference type="EMBL" id="AEP31364.1"/>
    </source>
</evidence>
<dbReference type="RefSeq" id="WP_014110235.1">
    <property type="nucleotide sequence ID" value="NC_016041.1"/>
</dbReference>
<dbReference type="EMBL" id="CP003060">
    <property type="protein sequence ID" value="AEP31364.1"/>
    <property type="molecule type" value="Genomic_DNA"/>
</dbReference>
<dbReference type="OrthoDB" id="5431975at2"/>
<dbReference type="Pfam" id="PF02680">
    <property type="entry name" value="DUF211"/>
    <property type="match status" value="1"/>
</dbReference>
<keyword evidence="2" id="KW-1185">Reference proteome</keyword>
<accession>G4QE90</accession>
<gene>
    <name evidence="1" type="ordered locus">GNIT_3270</name>
</gene>
<organism evidence="1 2">
    <name type="scientific">Glaciecola nitratireducens (strain JCM 12485 / KCTC 12276 / FR1064)</name>
    <dbReference type="NCBI Taxonomy" id="1085623"/>
    <lineage>
        <taxon>Bacteria</taxon>
        <taxon>Pseudomonadati</taxon>
        <taxon>Pseudomonadota</taxon>
        <taxon>Gammaproteobacteria</taxon>
        <taxon>Alteromonadales</taxon>
        <taxon>Alteromonadaceae</taxon>
        <taxon>Brumicola</taxon>
    </lineage>
</organism>
<dbReference type="eggNOG" id="COG1888">
    <property type="taxonomic scope" value="Bacteria"/>
</dbReference>